<sequence length="88" mass="10215">MEILSQILPFVFLIAIMYFVIIRPQNQQAKKHKEMIEALTKGDKIITTGGLIVEIKKVEDKFFMIKMNNETEARLVKDAVARKYEDEA</sequence>
<dbReference type="PANTHER" id="PTHR33909:SF1">
    <property type="entry name" value="SEC TRANSLOCON ACCESSORY COMPLEX SUBUNIT YAJC"/>
    <property type="match status" value="1"/>
</dbReference>
<evidence type="ECO:0000256" key="9">
    <source>
        <dbReference type="ARBA" id="ARBA00023010"/>
    </source>
</evidence>
<dbReference type="PANTHER" id="PTHR33909">
    <property type="entry name" value="SEC TRANSLOCON ACCESSORY COMPLEX SUBUNIT YAJC"/>
    <property type="match status" value="1"/>
</dbReference>
<dbReference type="RefSeq" id="WP_013459379.1">
    <property type="nucleotide sequence ID" value="NC_014762.1"/>
</dbReference>
<dbReference type="GO" id="GO:0015031">
    <property type="term" value="P:protein transport"/>
    <property type="evidence" value="ECO:0007669"/>
    <property type="project" value="UniProtKB-KW"/>
</dbReference>
<keyword evidence="7" id="KW-0653">Protein transport</keyword>
<evidence type="ECO:0000256" key="6">
    <source>
        <dbReference type="ARBA" id="ARBA00022692"/>
    </source>
</evidence>
<evidence type="ECO:0000256" key="8">
    <source>
        <dbReference type="ARBA" id="ARBA00022989"/>
    </source>
</evidence>
<evidence type="ECO:0000313" key="13">
    <source>
        <dbReference type="Proteomes" id="UP000008721"/>
    </source>
</evidence>
<dbReference type="AlphaFoldDB" id="E4U017"/>
<dbReference type="InterPro" id="IPR003849">
    <property type="entry name" value="Preprotein_translocase_YajC"/>
</dbReference>
<evidence type="ECO:0000256" key="1">
    <source>
        <dbReference type="ARBA" id="ARBA00004162"/>
    </source>
</evidence>
<keyword evidence="4" id="KW-0813">Transport</keyword>
<evidence type="ECO:0000256" key="2">
    <source>
        <dbReference type="ARBA" id="ARBA00006742"/>
    </source>
</evidence>
<keyword evidence="10 11" id="KW-0472">Membrane</keyword>
<keyword evidence="6 11" id="KW-0812">Transmembrane</keyword>
<name>E4U017_SULKY</name>
<dbReference type="Proteomes" id="UP000008721">
    <property type="component" value="Chromosome"/>
</dbReference>
<proteinExistence type="inferred from homology"/>
<dbReference type="STRING" id="709032.Sulku_0515"/>
<feature type="transmembrane region" description="Helical" evidence="11">
    <location>
        <begin position="6"/>
        <end position="22"/>
    </location>
</feature>
<dbReference type="EMBL" id="CP002355">
    <property type="protein sequence ID" value="ADR33182.1"/>
    <property type="molecule type" value="Genomic_DNA"/>
</dbReference>
<reference evidence="12 13" key="1">
    <citation type="journal article" date="2012" name="Stand. Genomic Sci.">
        <title>Complete genome sequence of the sulfur compounds oxidizing chemolithoautotroph Sulfuricurvum kujiense type strain (YK-1(T)).</title>
        <authorList>
            <person name="Han C."/>
            <person name="Kotsyurbenko O."/>
            <person name="Chertkov O."/>
            <person name="Held B."/>
            <person name="Lapidus A."/>
            <person name="Nolan M."/>
            <person name="Lucas S."/>
            <person name="Hammon N."/>
            <person name="Deshpande S."/>
            <person name="Cheng J.F."/>
            <person name="Tapia R."/>
            <person name="Goodwin L.A."/>
            <person name="Pitluck S."/>
            <person name="Liolios K."/>
            <person name="Pagani I."/>
            <person name="Ivanova N."/>
            <person name="Mavromatis K."/>
            <person name="Mikhailova N."/>
            <person name="Pati A."/>
            <person name="Chen A."/>
            <person name="Palaniappan K."/>
            <person name="Land M."/>
            <person name="Hauser L."/>
            <person name="Chang Y.J."/>
            <person name="Jeffries C.D."/>
            <person name="Brambilla E.M."/>
            <person name="Rohde M."/>
            <person name="Spring S."/>
            <person name="Sikorski J."/>
            <person name="Goker M."/>
            <person name="Woyke T."/>
            <person name="Bristow J."/>
            <person name="Eisen J.A."/>
            <person name="Markowitz V."/>
            <person name="Hugenholtz P."/>
            <person name="Kyrpides N.C."/>
            <person name="Klenk H.P."/>
            <person name="Detter J.C."/>
        </authorList>
    </citation>
    <scope>NUCLEOTIDE SEQUENCE [LARGE SCALE GENOMIC DNA]</scope>
    <source>
        <strain evidence="13">ATCC BAA-921 / DSM 16994 / JCM 11577 / YK-1</strain>
    </source>
</reference>
<gene>
    <name evidence="12" type="ordered locus">Sulku_0515</name>
</gene>
<evidence type="ECO:0000256" key="10">
    <source>
        <dbReference type="ARBA" id="ARBA00023136"/>
    </source>
</evidence>
<evidence type="ECO:0000256" key="7">
    <source>
        <dbReference type="ARBA" id="ARBA00022927"/>
    </source>
</evidence>
<dbReference type="NCBIfam" id="TIGR00739">
    <property type="entry name" value="yajC"/>
    <property type="match status" value="1"/>
</dbReference>
<evidence type="ECO:0000256" key="11">
    <source>
        <dbReference type="SAM" id="Phobius"/>
    </source>
</evidence>
<protein>
    <recommendedName>
        <fullName evidence="3">Sec translocon accessory complex subunit YajC</fullName>
    </recommendedName>
</protein>
<dbReference type="HOGENOM" id="CLU_116157_5_2_7"/>
<dbReference type="GO" id="GO:0005886">
    <property type="term" value="C:plasma membrane"/>
    <property type="evidence" value="ECO:0007669"/>
    <property type="project" value="UniProtKB-SubCell"/>
</dbReference>
<keyword evidence="5" id="KW-1003">Cell membrane</keyword>
<evidence type="ECO:0000313" key="12">
    <source>
        <dbReference type="EMBL" id="ADR33182.1"/>
    </source>
</evidence>
<dbReference type="Pfam" id="PF02699">
    <property type="entry name" value="YajC"/>
    <property type="match status" value="1"/>
</dbReference>
<dbReference type="OrthoDB" id="9811406at2"/>
<dbReference type="SMART" id="SM01323">
    <property type="entry name" value="YajC"/>
    <property type="match status" value="1"/>
</dbReference>
<evidence type="ECO:0000256" key="4">
    <source>
        <dbReference type="ARBA" id="ARBA00022448"/>
    </source>
</evidence>
<accession>E4U017</accession>
<dbReference type="PRINTS" id="PR01853">
    <property type="entry name" value="YAJCTRNLCASE"/>
</dbReference>
<keyword evidence="9" id="KW-0811">Translocation</keyword>
<dbReference type="eggNOG" id="COG1862">
    <property type="taxonomic scope" value="Bacteria"/>
</dbReference>
<comment type="similarity">
    <text evidence="2">Belongs to the YajC family.</text>
</comment>
<organism evidence="12 13">
    <name type="scientific">Sulfuricurvum kujiense (strain ATCC BAA-921 / DSM 16994 / JCM 11577 / YK-1)</name>
    <dbReference type="NCBI Taxonomy" id="709032"/>
    <lineage>
        <taxon>Bacteria</taxon>
        <taxon>Pseudomonadati</taxon>
        <taxon>Campylobacterota</taxon>
        <taxon>Epsilonproteobacteria</taxon>
        <taxon>Campylobacterales</taxon>
        <taxon>Sulfurimonadaceae</taxon>
        <taxon>Sulfuricurvum</taxon>
    </lineage>
</organism>
<evidence type="ECO:0000256" key="3">
    <source>
        <dbReference type="ARBA" id="ARBA00014962"/>
    </source>
</evidence>
<keyword evidence="13" id="KW-1185">Reference proteome</keyword>
<evidence type="ECO:0000256" key="5">
    <source>
        <dbReference type="ARBA" id="ARBA00022475"/>
    </source>
</evidence>
<keyword evidence="8 11" id="KW-1133">Transmembrane helix</keyword>
<dbReference type="KEGG" id="sku:Sulku_0515"/>
<comment type="subcellular location">
    <subcellularLocation>
        <location evidence="1">Cell membrane</location>
        <topology evidence="1">Single-pass membrane protein</topology>
    </subcellularLocation>
</comment>